<comment type="subcellular location">
    <subcellularLocation>
        <location evidence="1">Cell membrane</location>
        <topology evidence="1">Lipid-anchor</topology>
        <topology evidence="1">GPI-anchor</topology>
    </subcellularLocation>
</comment>
<organism evidence="9">
    <name type="scientific">Trypanosoma brucei</name>
    <dbReference type="NCBI Taxonomy" id="5691"/>
    <lineage>
        <taxon>Eukaryota</taxon>
        <taxon>Discoba</taxon>
        <taxon>Euglenozoa</taxon>
        <taxon>Kinetoplastea</taxon>
        <taxon>Metakinetoplastina</taxon>
        <taxon>Trypanosomatida</taxon>
        <taxon>Trypanosomatidae</taxon>
        <taxon>Trypanosoma</taxon>
    </lineage>
</organism>
<evidence type="ECO:0000256" key="4">
    <source>
        <dbReference type="ARBA" id="ARBA00023136"/>
    </source>
</evidence>
<sequence length="295" mass="30930">VKARIILAICAAAAELFIEQAAATGGNAISYDKWSPLCDIRKNLASFYAPHKTALETALTHANDAEVHEYYLQVFTEMSAPEEVPNLLPLLAAFSKNTKLSAADVTTGVKSAVDAETATAYLHGRIAEFLSIAADAAAAGNAAGCLIDSGNTNPITSKAPIADCKLEPTAARHSHPAGYEATPAKLFGPDGAHTAAGTVTHANKDCKLTKAHSTGGLIGTNDAANEIEYAAGYFKVTSNTQDTGRTELGEFQPGQKGTTPKVFHQARQAIHDYQQTALAQAGEHTLPSADDIKKN</sequence>
<evidence type="ECO:0000256" key="3">
    <source>
        <dbReference type="ARBA" id="ARBA00022622"/>
    </source>
</evidence>
<reference evidence="9" key="2">
    <citation type="journal article" date="2014" name="Mol. Biochem. Parasitol.">
        <title>Capturing the variant surface glycoprotein repertoire (the VSGnome) of Trypanosoma brucei Lister 427.</title>
        <authorList>
            <person name="Cross G.A."/>
            <person name="Kim H.S."/>
            <person name="Wickstead B."/>
        </authorList>
    </citation>
    <scope>NUCLEOTIDE SEQUENCE</scope>
    <source>
        <strain evidence="9">Lister 427</strain>
    </source>
</reference>
<dbReference type="AlphaFoldDB" id="M4SZ98"/>
<evidence type="ECO:0000256" key="6">
    <source>
        <dbReference type="ARBA" id="ARBA00023288"/>
    </source>
</evidence>
<dbReference type="VEuPathDB" id="TriTrypDB:Tb427_000179300"/>
<name>M4SZ98_9TRYP</name>
<dbReference type="InterPro" id="IPR001812">
    <property type="entry name" value="Trypano_VSG_A_N_dom"/>
</dbReference>
<dbReference type="GO" id="GO:0098552">
    <property type="term" value="C:side of membrane"/>
    <property type="evidence" value="ECO:0007669"/>
    <property type="project" value="UniProtKB-KW"/>
</dbReference>
<evidence type="ECO:0000256" key="2">
    <source>
        <dbReference type="ARBA" id="ARBA00022475"/>
    </source>
</evidence>
<evidence type="ECO:0000256" key="5">
    <source>
        <dbReference type="ARBA" id="ARBA00023180"/>
    </source>
</evidence>
<evidence type="ECO:0000313" key="9">
    <source>
        <dbReference type="EMBL" id="AGH60691.1"/>
    </source>
</evidence>
<keyword evidence="3" id="KW-0336">GPI-anchor</keyword>
<feature type="domain" description="Trypanosome variant surface glycoprotein A-type N-terminal" evidence="8">
    <location>
        <begin position="20"/>
        <end position="281"/>
    </location>
</feature>
<keyword evidence="4" id="KW-0472">Membrane</keyword>
<evidence type="ECO:0000256" key="1">
    <source>
        <dbReference type="ARBA" id="ARBA00004609"/>
    </source>
</evidence>
<evidence type="ECO:0000259" key="8">
    <source>
        <dbReference type="Pfam" id="PF00913"/>
    </source>
</evidence>
<dbReference type="Gene3D" id="1.10.470.10">
    <property type="entry name" value="Variant Surface Glycoprotein, subunit A, domain 2"/>
    <property type="match status" value="1"/>
</dbReference>
<keyword evidence="7" id="KW-0732">Signal</keyword>
<keyword evidence="2" id="KW-1003">Cell membrane</keyword>
<reference evidence="9" key="1">
    <citation type="submission" date="2013-02" db="EMBL/GenBank/DDBJ databases">
        <authorList>
            <person name="Cross G.A.M."/>
            <person name="Kim H.-S."/>
            <person name="Wickstead B."/>
        </authorList>
    </citation>
    <scope>NUCLEOTIDE SEQUENCE</scope>
    <source>
        <strain evidence="9">Lister 427</strain>
    </source>
</reference>
<feature type="chain" id="PRO_5004058655" evidence="7">
    <location>
        <begin position="24"/>
        <end position="295"/>
    </location>
</feature>
<protein>
    <submittedName>
        <fullName evidence="9">Variant surface glycoprotein 1781</fullName>
    </submittedName>
</protein>
<feature type="signal peptide" evidence="7">
    <location>
        <begin position="1"/>
        <end position="23"/>
    </location>
</feature>
<dbReference type="Pfam" id="PF00913">
    <property type="entry name" value="Trypan_glycop"/>
    <property type="match status" value="1"/>
</dbReference>
<dbReference type="GO" id="GO:0005886">
    <property type="term" value="C:plasma membrane"/>
    <property type="evidence" value="ECO:0007669"/>
    <property type="project" value="UniProtKB-SubCell"/>
</dbReference>
<keyword evidence="6" id="KW-0449">Lipoprotein</keyword>
<evidence type="ECO:0000256" key="7">
    <source>
        <dbReference type="SAM" id="SignalP"/>
    </source>
</evidence>
<dbReference type="Gene3D" id="3.90.150.10">
    <property type="entry name" value="Variant Surface Glycoprotein, subunit A domain 1"/>
    <property type="match status" value="1"/>
</dbReference>
<accession>M4SZ98</accession>
<proteinExistence type="predicted"/>
<dbReference type="EMBL" id="KC613260">
    <property type="protein sequence ID" value="AGH60691.1"/>
    <property type="molecule type" value="Genomic_DNA"/>
</dbReference>
<dbReference type="GO" id="GO:0042783">
    <property type="term" value="P:symbiont-mediated evasion of host immune response"/>
    <property type="evidence" value="ECO:0007669"/>
    <property type="project" value="InterPro"/>
</dbReference>
<dbReference type="SUPFAM" id="SSF58087">
    <property type="entry name" value="Variant surface glycoprotein (N-terminal domain)"/>
    <property type="match status" value="1"/>
</dbReference>
<feature type="non-terminal residue" evidence="9">
    <location>
        <position position="1"/>
    </location>
</feature>
<keyword evidence="5" id="KW-0325">Glycoprotein</keyword>